<evidence type="ECO:0000313" key="2">
    <source>
        <dbReference type="Proteomes" id="UP000193420"/>
    </source>
</evidence>
<dbReference type="AlphaFoldDB" id="A0A1X7ITK0"/>
<dbReference type="OrthoDB" id="5464673at2"/>
<proteinExistence type="predicted"/>
<keyword evidence="2" id="KW-1185">Reference proteome</keyword>
<sequence>MKNIIITAFAMFMFPNVFHSQTVKNIEEIAPFNEGLAAVRQGNQWGFINEEGQLVINFRNDIYWNQDADTSKKDISGVQYPMFNEGRCLITKIVEDGVPVFGFMDTKGNVVLEPQLLNVYPFKNGFTTAVLFEKSMKGKNEFNLDIYEFKFHDVMLDISGEIVEFFNRRYNIQMTKKRYQRPSVGVKQLSKGLVGVHTQDQGWEVRKITLNN</sequence>
<accession>A0A1X7ITK0</accession>
<evidence type="ECO:0000313" key="1">
    <source>
        <dbReference type="EMBL" id="SMG18513.1"/>
    </source>
</evidence>
<dbReference type="Proteomes" id="UP000193420">
    <property type="component" value="Unassembled WGS sequence"/>
</dbReference>
<reference evidence="2" key="1">
    <citation type="submission" date="2017-04" db="EMBL/GenBank/DDBJ databases">
        <authorList>
            <person name="Varghese N."/>
            <person name="Submissions S."/>
        </authorList>
    </citation>
    <scope>NUCLEOTIDE SEQUENCE [LARGE SCALE GENOMIC DNA]</scope>
    <source>
        <strain evidence="2">DSM 19835</strain>
    </source>
</reference>
<dbReference type="RefSeq" id="WP_085496946.1">
    <property type="nucleotide sequence ID" value="NZ_FXAO01000002.1"/>
</dbReference>
<protein>
    <submittedName>
        <fullName evidence="1">WG containing repeat-containing protein</fullName>
    </submittedName>
</protein>
<dbReference type="STRING" id="188872.SAMN03080602_01092"/>
<name>A0A1X7ITK0_9FLAO</name>
<dbReference type="Pfam" id="PF14903">
    <property type="entry name" value="WG_beta_rep"/>
    <property type="match status" value="2"/>
</dbReference>
<dbReference type="EMBL" id="FXAO01000002">
    <property type="protein sequence ID" value="SMG18513.1"/>
    <property type="molecule type" value="Genomic_DNA"/>
</dbReference>
<dbReference type="InterPro" id="IPR032774">
    <property type="entry name" value="WG_beta_rep"/>
</dbReference>
<gene>
    <name evidence="1" type="ORF">SAMN03080602_01092</name>
</gene>
<organism evidence="1 2">
    <name type="scientific">Arenibacter troitsensis</name>
    <dbReference type="NCBI Taxonomy" id="188872"/>
    <lineage>
        <taxon>Bacteria</taxon>
        <taxon>Pseudomonadati</taxon>
        <taxon>Bacteroidota</taxon>
        <taxon>Flavobacteriia</taxon>
        <taxon>Flavobacteriales</taxon>
        <taxon>Flavobacteriaceae</taxon>
        <taxon>Arenibacter</taxon>
    </lineage>
</organism>